<dbReference type="EMBL" id="JADGJH010003450">
    <property type="protein sequence ID" value="KAJ3090858.1"/>
    <property type="molecule type" value="Genomic_DNA"/>
</dbReference>
<keyword evidence="2" id="KW-1185">Reference proteome</keyword>
<gene>
    <name evidence="1" type="ORF">HK100_007338</name>
</gene>
<protein>
    <submittedName>
        <fullName evidence="1">Uncharacterized protein</fullName>
    </submittedName>
</protein>
<dbReference type="AlphaFoldDB" id="A0AAD5SPD7"/>
<evidence type="ECO:0000313" key="1">
    <source>
        <dbReference type="EMBL" id="KAJ3090858.1"/>
    </source>
</evidence>
<proteinExistence type="predicted"/>
<accession>A0AAD5SPD7</accession>
<sequence length="78" mass="8895">MTASKKRKLDSDNETDDKWAKYKQFLVTYAPETLRNHSLTLQPVTAVPENEDNMTEALTALIKSNLALLSRQEIKSNE</sequence>
<evidence type="ECO:0000313" key="2">
    <source>
        <dbReference type="Proteomes" id="UP001211907"/>
    </source>
</evidence>
<name>A0AAD5SPD7_9FUNG</name>
<comment type="caution">
    <text evidence="1">The sequence shown here is derived from an EMBL/GenBank/DDBJ whole genome shotgun (WGS) entry which is preliminary data.</text>
</comment>
<organism evidence="1 2">
    <name type="scientific">Physocladia obscura</name>
    <dbReference type="NCBI Taxonomy" id="109957"/>
    <lineage>
        <taxon>Eukaryota</taxon>
        <taxon>Fungi</taxon>
        <taxon>Fungi incertae sedis</taxon>
        <taxon>Chytridiomycota</taxon>
        <taxon>Chytridiomycota incertae sedis</taxon>
        <taxon>Chytridiomycetes</taxon>
        <taxon>Chytridiales</taxon>
        <taxon>Chytriomycetaceae</taxon>
        <taxon>Physocladia</taxon>
    </lineage>
</organism>
<dbReference type="Proteomes" id="UP001211907">
    <property type="component" value="Unassembled WGS sequence"/>
</dbReference>
<feature type="non-terminal residue" evidence="1">
    <location>
        <position position="78"/>
    </location>
</feature>
<reference evidence="1" key="1">
    <citation type="submission" date="2020-05" db="EMBL/GenBank/DDBJ databases">
        <title>Phylogenomic resolution of chytrid fungi.</title>
        <authorList>
            <person name="Stajich J.E."/>
            <person name="Amses K."/>
            <person name="Simmons R."/>
            <person name="Seto K."/>
            <person name="Myers J."/>
            <person name="Bonds A."/>
            <person name="Quandt C.A."/>
            <person name="Barry K."/>
            <person name="Liu P."/>
            <person name="Grigoriev I."/>
            <person name="Longcore J.E."/>
            <person name="James T.Y."/>
        </authorList>
    </citation>
    <scope>NUCLEOTIDE SEQUENCE</scope>
    <source>
        <strain evidence="1">JEL0513</strain>
    </source>
</reference>